<dbReference type="AlphaFoldDB" id="A0A0M2V263"/>
<gene>
    <name evidence="7" type="ORF">WG68_12325</name>
</gene>
<comment type="caution">
    <text evidence="7">The sequence shown here is derived from an EMBL/GenBank/DDBJ whole genome shotgun (WGS) entry which is preliminary data.</text>
</comment>
<accession>A0A0M2V263</accession>
<evidence type="ECO:0000256" key="3">
    <source>
        <dbReference type="ARBA" id="ARBA00022898"/>
    </source>
</evidence>
<dbReference type="InterPro" id="IPR036052">
    <property type="entry name" value="TrpB-like_PALP_sf"/>
</dbReference>
<sequence length="328" mass="35300">MLLPTCHATIPAARWHQIIEPLTAAAKVELWLYCPVTAEPMISGNKWMKLQYHINLIQQQQYRGFVTFGGAFSNHLAASATAAKLAGVSATAYVRADTIDPDNPTLRYCQQQGMLLLATDRATYRRRQQTDFLAILAKRHPNCLIIPEGGSSTLGAQGIASADLGNTPAGPANILATATASGGTLAGLIMANSQATKMNNQVKDIIGLAVLNDSGLHDKVAQLLPACFAMAAPWRIIATATGHRYAKCPGEHIEFCCQFTARHGIAIEPIYTGRALYKLYQMIAAGEFAPGSRISFFHTGGMQGLAGLLYRKLISFKHYQLLSAAAAD</sequence>
<dbReference type="STRING" id="336831.WG68_12325"/>
<name>A0A0M2V263_9GAMM</name>
<comment type="similarity">
    <text evidence="2">Belongs to the ACC deaminase/D-cysteine desulfhydrase family.</text>
</comment>
<feature type="domain" description="Tryptophan synthase beta chain-like PALP" evidence="6">
    <location>
        <begin position="42"/>
        <end position="300"/>
    </location>
</feature>
<evidence type="ECO:0000313" key="8">
    <source>
        <dbReference type="Proteomes" id="UP000034228"/>
    </source>
</evidence>
<dbReference type="PIRSF" id="PIRSF006278">
    <property type="entry name" value="ACCD_DCysDesulf"/>
    <property type="match status" value="1"/>
</dbReference>
<reference evidence="7 8" key="1">
    <citation type="submission" date="2015-03" db="EMBL/GenBank/DDBJ databases">
        <title>Draft genome sequences of two protease-producing strains of Arsukibacterium isolated from two cold and alkaline environments.</title>
        <authorList>
            <person name="Lylloff J.E."/>
            <person name="Skov L.B."/>
            <person name="Jepsen M."/>
            <person name="Hallin P.F."/>
            <person name="Sorensen S.J."/>
            <person name="Stougaard P."/>
            <person name="Glaring M.A."/>
        </authorList>
    </citation>
    <scope>NUCLEOTIDE SEQUENCE [LARGE SCALE GENOMIC DNA]</scope>
    <source>
        <strain evidence="7 8">GCM72</strain>
    </source>
</reference>
<dbReference type="GO" id="GO:0019148">
    <property type="term" value="F:D-cysteine desulfhydrase activity"/>
    <property type="evidence" value="ECO:0007669"/>
    <property type="project" value="TreeGrafter"/>
</dbReference>
<dbReference type="Gene3D" id="3.40.50.1100">
    <property type="match status" value="2"/>
</dbReference>
<dbReference type="SUPFAM" id="SSF53686">
    <property type="entry name" value="Tryptophan synthase beta subunit-like PLP-dependent enzymes"/>
    <property type="match status" value="1"/>
</dbReference>
<feature type="active site" description="Nucleophile" evidence="4">
    <location>
        <position position="73"/>
    </location>
</feature>
<dbReference type="PATRIC" id="fig|336831.14.peg.1694"/>
<evidence type="ECO:0000256" key="4">
    <source>
        <dbReference type="PIRSR" id="PIRSR006278-1"/>
    </source>
</evidence>
<evidence type="ECO:0000313" key="7">
    <source>
        <dbReference type="EMBL" id="KKO44932.1"/>
    </source>
</evidence>
<evidence type="ECO:0000256" key="2">
    <source>
        <dbReference type="ARBA" id="ARBA00008639"/>
    </source>
</evidence>
<organism evidence="7 8">
    <name type="scientific">Arsukibacterium ikkense</name>
    <dbReference type="NCBI Taxonomy" id="336831"/>
    <lineage>
        <taxon>Bacteria</taxon>
        <taxon>Pseudomonadati</taxon>
        <taxon>Pseudomonadota</taxon>
        <taxon>Gammaproteobacteria</taxon>
        <taxon>Chromatiales</taxon>
        <taxon>Chromatiaceae</taxon>
        <taxon>Arsukibacterium</taxon>
    </lineage>
</organism>
<dbReference type="OrthoDB" id="9801249at2"/>
<dbReference type="EMBL" id="LAHO01000012">
    <property type="protein sequence ID" value="KKO44932.1"/>
    <property type="molecule type" value="Genomic_DNA"/>
</dbReference>
<comment type="cofactor">
    <cofactor evidence="1">
        <name>pyridoxal 5'-phosphate</name>
        <dbReference type="ChEBI" id="CHEBI:597326"/>
    </cofactor>
</comment>
<evidence type="ECO:0000259" key="6">
    <source>
        <dbReference type="Pfam" id="PF00291"/>
    </source>
</evidence>
<dbReference type="InterPro" id="IPR027278">
    <property type="entry name" value="ACCD_DCysDesulf"/>
</dbReference>
<dbReference type="PANTHER" id="PTHR43780:SF2">
    <property type="entry name" value="1-AMINOCYCLOPROPANE-1-CARBOXYLATE DEAMINASE-RELATED"/>
    <property type="match status" value="1"/>
</dbReference>
<dbReference type="InterPro" id="IPR001926">
    <property type="entry name" value="TrpB-like_PALP"/>
</dbReference>
<evidence type="ECO:0000256" key="5">
    <source>
        <dbReference type="PIRSR" id="PIRSR006278-2"/>
    </source>
</evidence>
<evidence type="ECO:0000256" key="1">
    <source>
        <dbReference type="ARBA" id="ARBA00001933"/>
    </source>
</evidence>
<dbReference type="Pfam" id="PF00291">
    <property type="entry name" value="PALP"/>
    <property type="match status" value="1"/>
</dbReference>
<dbReference type="RefSeq" id="WP_046558013.1">
    <property type="nucleotide sequence ID" value="NZ_LAHO01000012.1"/>
</dbReference>
<proteinExistence type="inferred from homology"/>
<dbReference type="PANTHER" id="PTHR43780">
    <property type="entry name" value="1-AMINOCYCLOPROPANE-1-CARBOXYLATE DEAMINASE-RELATED"/>
    <property type="match status" value="1"/>
</dbReference>
<feature type="modified residue" description="N6-(pyridoxal phosphate)lysine" evidence="5">
    <location>
        <position position="46"/>
    </location>
</feature>
<keyword evidence="3 5" id="KW-0663">Pyridoxal phosphate</keyword>
<dbReference type="Proteomes" id="UP000034228">
    <property type="component" value="Unassembled WGS sequence"/>
</dbReference>
<protein>
    <recommendedName>
        <fullName evidence="6">Tryptophan synthase beta chain-like PALP domain-containing protein</fullName>
    </recommendedName>
</protein>
<keyword evidence="8" id="KW-1185">Reference proteome</keyword>